<dbReference type="AlphaFoldDB" id="A0A521FC28"/>
<sequence length="84" mass="9401">MSNTVHQNSLITKWQECEDAVQAKIKEATLAAGLNRRYSDDCMRLIVPLIMKKFLESHSYADRSKPSPAPSVTDSAASHRQLRG</sequence>
<reference evidence="2 3" key="1">
    <citation type="submission" date="2017-05" db="EMBL/GenBank/DDBJ databases">
        <authorList>
            <person name="Varghese N."/>
            <person name="Submissions S."/>
        </authorList>
    </citation>
    <scope>NUCLEOTIDE SEQUENCE [LARGE SCALE GENOMIC DNA]</scope>
    <source>
        <strain evidence="2 3">DSM 100094</strain>
    </source>
</reference>
<organism evidence="2 3">
    <name type="scientific">Paracoccus laeviglucosivorans</name>
    <dbReference type="NCBI Taxonomy" id="1197861"/>
    <lineage>
        <taxon>Bacteria</taxon>
        <taxon>Pseudomonadati</taxon>
        <taxon>Pseudomonadota</taxon>
        <taxon>Alphaproteobacteria</taxon>
        <taxon>Rhodobacterales</taxon>
        <taxon>Paracoccaceae</taxon>
        <taxon>Paracoccus</taxon>
    </lineage>
</organism>
<gene>
    <name evidence="2" type="ORF">SAMN06265221_12037</name>
</gene>
<name>A0A521FC28_9RHOB</name>
<evidence type="ECO:0000313" key="2">
    <source>
        <dbReference type="EMBL" id="SMO93757.1"/>
    </source>
</evidence>
<dbReference type="EMBL" id="FXTK01000020">
    <property type="protein sequence ID" value="SMO93757.1"/>
    <property type="molecule type" value="Genomic_DNA"/>
</dbReference>
<evidence type="ECO:0000256" key="1">
    <source>
        <dbReference type="SAM" id="MobiDB-lite"/>
    </source>
</evidence>
<proteinExistence type="predicted"/>
<keyword evidence="3" id="KW-1185">Reference proteome</keyword>
<feature type="region of interest" description="Disordered" evidence="1">
    <location>
        <begin position="60"/>
        <end position="84"/>
    </location>
</feature>
<accession>A0A521FC28</accession>
<dbReference type="Proteomes" id="UP000319014">
    <property type="component" value="Unassembled WGS sequence"/>
</dbReference>
<dbReference type="RefSeq" id="WP_142664434.1">
    <property type="nucleotide sequence ID" value="NZ_FXTK01000020.1"/>
</dbReference>
<protein>
    <submittedName>
        <fullName evidence="2">Uncharacterized protein</fullName>
    </submittedName>
</protein>
<evidence type="ECO:0000313" key="3">
    <source>
        <dbReference type="Proteomes" id="UP000319014"/>
    </source>
</evidence>